<feature type="domain" description="Carbohydrate kinase PfkB" evidence="4">
    <location>
        <begin position="60"/>
        <end position="318"/>
    </location>
</feature>
<keyword evidence="8" id="KW-1185">Reference proteome</keyword>
<dbReference type="PANTHER" id="PTHR43320:SF3">
    <property type="entry name" value="CARBOHYDRATE KINASE PFKB DOMAIN-CONTAINING PROTEIN"/>
    <property type="match status" value="1"/>
</dbReference>
<dbReference type="CDD" id="cd01168">
    <property type="entry name" value="adenosine_kinase"/>
    <property type="match status" value="1"/>
</dbReference>
<reference evidence="5 7" key="2">
    <citation type="submission" date="2018-06" db="EMBL/GenBank/DDBJ databases">
        <title>Genomic Encyclopedia of Type Strains, Phase III (KMG-III): the genomes of soil and plant-associated and newly described type strains.</title>
        <authorList>
            <person name="Whitman W."/>
        </authorList>
    </citation>
    <scope>NUCLEOTIDE SEQUENCE [LARGE SCALE GENOMIC DNA]</scope>
    <source>
        <strain evidence="5 7">CGMCC 1.15366</strain>
    </source>
</reference>
<dbReference type="Proteomes" id="UP000287865">
    <property type="component" value="Unassembled WGS sequence"/>
</dbReference>
<dbReference type="OrthoDB" id="9813569at2"/>
<evidence type="ECO:0000313" key="7">
    <source>
        <dbReference type="Proteomes" id="UP000249203"/>
    </source>
</evidence>
<evidence type="ECO:0000313" key="8">
    <source>
        <dbReference type="Proteomes" id="UP000287865"/>
    </source>
</evidence>
<evidence type="ECO:0000313" key="6">
    <source>
        <dbReference type="EMBL" id="RUO27362.1"/>
    </source>
</evidence>
<dbReference type="Pfam" id="PF00294">
    <property type="entry name" value="PfkB"/>
    <property type="match status" value="1"/>
</dbReference>
<dbReference type="RefSeq" id="WP_111568425.1">
    <property type="nucleotide sequence ID" value="NZ_PIPK01000003.1"/>
</dbReference>
<dbReference type="InterPro" id="IPR011611">
    <property type="entry name" value="PfkB_dom"/>
</dbReference>
<comment type="similarity">
    <text evidence="1">Belongs to the carbohydrate kinase PfkB family.</text>
</comment>
<evidence type="ECO:0000256" key="1">
    <source>
        <dbReference type="ARBA" id="ARBA00010688"/>
    </source>
</evidence>
<evidence type="ECO:0000256" key="3">
    <source>
        <dbReference type="ARBA" id="ARBA00022777"/>
    </source>
</evidence>
<dbReference type="Proteomes" id="UP000249203">
    <property type="component" value="Unassembled WGS sequence"/>
</dbReference>
<dbReference type="SUPFAM" id="SSF53613">
    <property type="entry name" value="Ribokinase-like"/>
    <property type="match status" value="1"/>
</dbReference>
<protein>
    <submittedName>
        <fullName evidence="6">Adenosine kinase</fullName>
    </submittedName>
    <submittedName>
        <fullName evidence="5">Sugar/nucleoside kinase (Ribokinase family)</fullName>
    </submittedName>
</protein>
<keyword evidence="3 5" id="KW-0418">Kinase</keyword>
<dbReference type="EMBL" id="PIPK01000003">
    <property type="protein sequence ID" value="RUO27362.1"/>
    <property type="molecule type" value="Genomic_DNA"/>
</dbReference>
<dbReference type="InterPro" id="IPR029056">
    <property type="entry name" value="Ribokinase-like"/>
</dbReference>
<dbReference type="PANTHER" id="PTHR43320">
    <property type="entry name" value="SUGAR KINASE"/>
    <property type="match status" value="1"/>
</dbReference>
<sequence>MKKYHVIGLGNALVDQEYKVTDEFLAANQLEKSIMTLLDEQQQTDLLTKLEQHFKLEKRAGGGSAANSLVALSQFGGNAFYCCKVANDEAGAFYRHDLESAGVATRLQHQDNDGLTGKCVVMVTPDAERTMCTHLGITIDFSTDELELDKIAESEYLYIEGYLATSEVARKAVAKAREEANQRGTKLALTFSDSSMVKYFKEGLQEFLDPGVDLLFCNEDEALEYTGESDFDQAMAALLRCAKEVVITRGPAGAVIGQQQQRVQVPGFKVKAIDTNGAGDMFAGAYLYGITRGLTPAQAGTLASRSAAEVVSNYGPRLEPATQQAILQELGLAQEAATANA</sequence>
<dbReference type="InterPro" id="IPR002173">
    <property type="entry name" value="Carboh/pur_kinase_PfkB_CS"/>
</dbReference>
<name>A0A327XAC9_9GAMM</name>
<accession>A0A327XAC9</accession>
<dbReference type="EMBL" id="QLMD01000002">
    <property type="protein sequence ID" value="RAK00627.1"/>
    <property type="molecule type" value="Genomic_DNA"/>
</dbReference>
<dbReference type="Gene3D" id="3.40.1190.20">
    <property type="match status" value="1"/>
</dbReference>
<keyword evidence="2" id="KW-0808">Transferase</keyword>
<comment type="caution">
    <text evidence="5">The sequence shown here is derived from an EMBL/GenBank/DDBJ whole genome shotgun (WGS) entry which is preliminary data.</text>
</comment>
<organism evidence="5 7">
    <name type="scientific">Aliidiomarina maris</name>
    <dbReference type="NCBI Taxonomy" id="531312"/>
    <lineage>
        <taxon>Bacteria</taxon>
        <taxon>Pseudomonadati</taxon>
        <taxon>Pseudomonadota</taxon>
        <taxon>Gammaproteobacteria</taxon>
        <taxon>Alteromonadales</taxon>
        <taxon>Idiomarinaceae</taxon>
        <taxon>Aliidiomarina</taxon>
    </lineage>
</organism>
<evidence type="ECO:0000259" key="4">
    <source>
        <dbReference type="Pfam" id="PF00294"/>
    </source>
</evidence>
<dbReference type="AlphaFoldDB" id="A0A327XAC9"/>
<dbReference type="PROSITE" id="PS00584">
    <property type="entry name" value="PFKB_KINASES_2"/>
    <property type="match status" value="1"/>
</dbReference>
<evidence type="ECO:0000256" key="2">
    <source>
        <dbReference type="ARBA" id="ARBA00022679"/>
    </source>
</evidence>
<dbReference type="GO" id="GO:0016301">
    <property type="term" value="F:kinase activity"/>
    <property type="evidence" value="ECO:0007669"/>
    <property type="project" value="UniProtKB-KW"/>
</dbReference>
<evidence type="ECO:0000313" key="5">
    <source>
        <dbReference type="EMBL" id="RAK00627.1"/>
    </source>
</evidence>
<gene>
    <name evidence="5" type="ORF">B0I24_10252</name>
    <name evidence="6" type="ORF">CWE07_05315</name>
</gene>
<dbReference type="InterPro" id="IPR052700">
    <property type="entry name" value="Carb_kinase_PfkB-like"/>
</dbReference>
<proteinExistence type="inferred from homology"/>
<reference evidence="6 8" key="1">
    <citation type="journal article" date="2018" name="Front. Microbiol.">
        <title>Genome-Based Analysis Reveals the Taxonomy and Diversity of the Family Idiomarinaceae.</title>
        <authorList>
            <person name="Liu Y."/>
            <person name="Lai Q."/>
            <person name="Shao Z."/>
        </authorList>
    </citation>
    <scope>NUCLEOTIDE SEQUENCE [LARGE SCALE GENOMIC DNA]</scope>
    <source>
        <strain evidence="6 8">CF12-14</strain>
    </source>
</reference>